<evidence type="ECO:0000256" key="6">
    <source>
        <dbReference type="ARBA" id="ARBA00022729"/>
    </source>
</evidence>
<evidence type="ECO:0000256" key="7">
    <source>
        <dbReference type="ARBA" id="ARBA00022989"/>
    </source>
</evidence>
<comment type="caution">
    <text evidence="12">The sequence shown here is derived from an EMBL/GenBank/DDBJ whole genome shotgun (WGS) entry which is preliminary data.</text>
</comment>
<organism evidence="12 13">
    <name type="scientific">Brevundimonas halotolerans</name>
    <dbReference type="NCBI Taxonomy" id="69670"/>
    <lineage>
        <taxon>Bacteria</taxon>
        <taxon>Pseudomonadati</taxon>
        <taxon>Pseudomonadota</taxon>
        <taxon>Alphaproteobacteria</taxon>
        <taxon>Caulobacterales</taxon>
        <taxon>Caulobacteraceae</taxon>
        <taxon>Brevundimonas</taxon>
    </lineage>
</organism>
<feature type="signal peptide" evidence="10">
    <location>
        <begin position="1"/>
        <end position="28"/>
    </location>
</feature>
<dbReference type="SUPFAM" id="SSF53850">
    <property type="entry name" value="Periplasmic binding protein-like II"/>
    <property type="match status" value="1"/>
</dbReference>
<feature type="transmembrane region" description="Helical" evidence="9">
    <location>
        <begin position="564"/>
        <end position="582"/>
    </location>
</feature>
<keyword evidence="8 9" id="KW-0472">Membrane</keyword>
<feature type="transmembrane region" description="Helical" evidence="9">
    <location>
        <begin position="328"/>
        <end position="346"/>
    </location>
</feature>
<keyword evidence="5 9" id="KW-0812">Transmembrane</keyword>
<keyword evidence="6 10" id="KW-0732">Signal</keyword>
<dbReference type="InterPro" id="IPR035906">
    <property type="entry name" value="MetI-like_sf"/>
</dbReference>
<dbReference type="PANTHER" id="PTHR30043">
    <property type="entry name" value="PHOSPHONATES TRANSPORT SYSTEM PERMEASE PROTEIN"/>
    <property type="match status" value="1"/>
</dbReference>
<dbReference type="EMBL" id="JACIJB010000014">
    <property type="protein sequence ID" value="MBB5661716.1"/>
    <property type="molecule type" value="Genomic_DNA"/>
</dbReference>
<evidence type="ECO:0000259" key="11">
    <source>
        <dbReference type="PROSITE" id="PS50928"/>
    </source>
</evidence>
<evidence type="ECO:0000256" key="10">
    <source>
        <dbReference type="SAM" id="SignalP"/>
    </source>
</evidence>
<feature type="transmembrane region" description="Helical" evidence="9">
    <location>
        <begin position="375"/>
        <end position="392"/>
    </location>
</feature>
<keyword evidence="7 9" id="KW-1133">Transmembrane helix</keyword>
<evidence type="ECO:0000256" key="2">
    <source>
        <dbReference type="ARBA" id="ARBA00007162"/>
    </source>
</evidence>
<evidence type="ECO:0000256" key="9">
    <source>
        <dbReference type="RuleBase" id="RU363032"/>
    </source>
</evidence>
<dbReference type="GO" id="GO:0043190">
    <property type="term" value="C:ATP-binding cassette (ABC) transporter complex"/>
    <property type="evidence" value="ECO:0007669"/>
    <property type="project" value="InterPro"/>
</dbReference>
<dbReference type="Pfam" id="PF12974">
    <property type="entry name" value="Phosphonate-bd"/>
    <property type="match status" value="1"/>
</dbReference>
<accession>A0A7W9E863</accession>
<dbReference type="AlphaFoldDB" id="A0A7W9E863"/>
<feature type="transmembrane region" description="Helical" evidence="9">
    <location>
        <begin position="435"/>
        <end position="459"/>
    </location>
</feature>
<protein>
    <submittedName>
        <fullName evidence="12">Phosphonate ABC transporter permease subunit PhnE</fullName>
    </submittedName>
</protein>
<keyword evidence="13" id="KW-1185">Reference proteome</keyword>
<dbReference type="NCBIfam" id="TIGR01097">
    <property type="entry name" value="PhnE"/>
    <property type="match status" value="1"/>
</dbReference>
<dbReference type="GO" id="GO:0015416">
    <property type="term" value="F:ABC-type phosphonate transporter activity"/>
    <property type="evidence" value="ECO:0007669"/>
    <property type="project" value="InterPro"/>
</dbReference>
<evidence type="ECO:0000256" key="1">
    <source>
        <dbReference type="ARBA" id="ARBA00004651"/>
    </source>
</evidence>
<dbReference type="PANTHER" id="PTHR30043:SF1">
    <property type="entry name" value="ABC TRANSPORT SYSTEM PERMEASE PROTEIN P69"/>
    <property type="match status" value="1"/>
</dbReference>
<evidence type="ECO:0000313" key="12">
    <source>
        <dbReference type="EMBL" id="MBB5661716.1"/>
    </source>
</evidence>
<keyword evidence="4" id="KW-1003">Cell membrane</keyword>
<feature type="transmembrane region" description="Helical" evidence="9">
    <location>
        <begin position="480"/>
        <end position="503"/>
    </location>
</feature>
<feature type="chain" id="PRO_5031264075" evidence="10">
    <location>
        <begin position="29"/>
        <end position="619"/>
    </location>
</feature>
<dbReference type="InterPro" id="IPR005770">
    <property type="entry name" value="PhnD"/>
</dbReference>
<dbReference type="InterPro" id="IPR005769">
    <property type="entry name" value="PhnE/PtxC"/>
</dbReference>
<dbReference type="CDD" id="cd06261">
    <property type="entry name" value="TM_PBP2"/>
    <property type="match status" value="1"/>
</dbReference>
<keyword evidence="3 9" id="KW-0813">Transport</keyword>
<reference evidence="12 13" key="1">
    <citation type="submission" date="2020-08" db="EMBL/GenBank/DDBJ databases">
        <title>Genomic Encyclopedia of Type Strains, Phase IV (KMG-IV): sequencing the most valuable type-strain genomes for metagenomic binning, comparative biology and taxonomic classification.</title>
        <authorList>
            <person name="Goeker M."/>
        </authorList>
    </citation>
    <scope>NUCLEOTIDE SEQUENCE [LARGE SCALE GENOMIC DNA]</scope>
    <source>
        <strain evidence="12 13">DSM 24448</strain>
    </source>
</reference>
<dbReference type="InterPro" id="IPR000515">
    <property type="entry name" value="MetI-like"/>
</dbReference>
<evidence type="ECO:0000313" key="13">
    <source>
        <dbReference type="Proteomes" id="UP000548978"/>
    </source>
</evidence>
<dbReference type="Pfam" id="PF00528">
    <property type="entry name" value="BPD_transp_1"/>
    <property type="match status" value="1"/>
</dbReference>
<gene>
    <name evidence="12" type="ORF">FHS65_002485</name>
</gene>
<dbReference type="SUPFAM" id="SSF161098">
    <property type="entry name" value="MetI-like"/>
    <property type="match status" value="1"/>
</dbReference>
<evidence type="ECO:0000256" key="3">
    <source>
        <dbReference type="ARBA" id="ARBA00022448"/>
    </source>
</evidence>
<proteinExistence type="inferred from homology"/>
<comment type="subcellular location">
    <subcellularLocation>
        <location evidence="1 9">Cell membrane</location>
        <topology evidence="1 9">Multi-pass membrane protein</topology>
    </subcellularLocation>
</comment>
<feature type="transmembrane region" description="Helical" evidence="9">
    <location>
        <begin position="539"/>
        <end position="557"/>
    </location>
</feature>
<name>A0A7W9E863_9CAUL</name>
<comment type="similarity">
    <text evidence="2">Belongs to the phosphate/phosphite/phosphonate binding protein family.</text>
</comment>
<feature type="transmembrane region" description="Helical" evidence="9">
    <location>
        <begin position="588"/>
        <end position="610"/>
    </location>
</feature>
<evidence type="ECO:0000256" key="4">
    <source>
        <dbReference type="ARBA" id="ARBA00022475"/>
    </source>
</evidence>
<evidence type="ECO:0000256" key="5">
    <source>
        <dbReference type="ARBA" id="ARBA00022692"/>
    </source>
</evidence>
<dbReference type="PROSITE" id="PS50928">
    <property type="entry name" value="ABC_TM1"/>
    <property type="match status" value="1"/>
</dbReference>
<evidence type="ECO:0000256" key="8">
    <source>
        <dbReference type="ARBA" id="ARBA00023136"/>
    </source>
</evidence>
<comment type="similarity">
    <text evidence="9">Belongs to the binding-protein-dependent transport system permease family.</text>
</comment>
<feature type="domain" description="ABC transmembrane type-1" evidence="11">
    <location>
        <begin position="429"/>
        <end position="611"/>
    </location>
</feature>
<sequence length="619" mass="66730">MIRAFFTRLAPALAAAVAVVALGLPAQAQTAPTRPDAPDKLVFSILSAEGQASSGPLWTPLLDDLERELGIPVEPIFGSNYSVLVEAMSADQTQIGWFSALPAVQAIDRAGAEVIARAVDVEGKDSYTSTLIVRRGSGITIEDIVACDRTLDFGLGDAQSTSGTLAPMTYFFSPRNIDPRACFATVRSANHQANSFATANGQVDVATSNSVNTVFLTRQNPEIASQIEVIWESPPIPESGILVKGDLPRWLKAEIAEFFTGYGQGFGPEADRQRRIMQGLNYSQFRAADNSYLNPIREMKADQARREGTPPEVAPPEALNLVQMARQWGPFGLVGLLILFALLANMRRQAAPASRDPATVPPPPEKSTAAWSLDLLLWGGLAIILIASFGRVDMPNLGNLFTNTENMRNYGRDFLSPDFSDWQLLVGQMWLTVQIALWGTFLAVFIAVPLSLMASRNLSPPWLVWPVRRFMDLLRSIPDLVSATLFIVAVGLGPLAGVLAIGLNTAGVLAKLFSEAVESIDAGPIDGVKATGAGRLHEIAWGVIPQVAPLWTSFALYRFESNSRAATVLGLIGAGGIGQVLFESLQAFDYNTVSTIAIIIIVAVTLIDMLSQAMRKRLL</sequence>
<dbReference type="Gene3D" id="1.10.3720.10">
    <property type="entry name" value="MetI-like"/>
    <property type="match status" value="1"/>
</dbReference>
<dbReference type="NCBIfam" id="TIGR01098">
    <property type="entry name" value="3A0109s03R"/>
    <property type="match status" value="1"/>
</dbReference>
<dbReference type="Gene3D" id="3.40.190.10">
    <property type="entry name" value="Periplasmic binding protein-like II"/>
    <property type="match status" value="2"/>
</dbReference>
<dbReference type="Proteomes" id="UP000548978">
    <property type="component" value="Unassembled WGS sequence"/>
</dbReference>